<dbReference type="AlphaFoldDB" id="A0A3R9PSY0"/>
<dbReference type="RefSeq" id="WP_125485738.1">
    <property type="nucleotide sequence ID" value="NZ_RSDW01000001.1"/>
</dbReference>
<evidence type="ECO:0000313" key="1">
    <source>
        <dbReference type="EMBL" id="RSL17223.1"/>
    </source>
</evidence>
<sequence>MISDAEQYSELVRLYGEYGDDELIALVRQVGDLTETAQEALKGELARRRLVVSPEVKKPVVDLSSRAEGEVSLFEFAELAPDDCVWEFAEIDDAEAASAALASAGIRNQVISQATRKFDMRGPRVVVAPDDAERAATVLAQPISEEFRKSEKVGDFEIPTCPGCGAADPLLEEIEPTNRWRCEVCDRVWVDGD</sequence>
<keyword evidence="2" id="KW-1185">Reference proteome</keyword>
<gene>
    <name evidence="1" type="ORF">EDE15_2753</name>
</gene>
<evidence type="ECO:0008006" key="3">
    <source>
        <dbReference type="Google" id="ProtNLM"/>
    </source>
</evidence>
<comment type="caution">
    <text evidence="1">The sequence shown here is derived from an EMBL/GenBank/DDBJ whole genome shotgun (WGS) entry which is preliminary data.</text>
</comment>
<protein>
    <recommendedName>
        <fullName evidence="3">DUF2007 domain-containing protein</fullName>
    </recommendedName>
</protein>
<evidence type="ECO:0000313" key="2">
    <source>
        <dbReference type="Proteomes" id="UP000269669"/>
    </source>
</evidence>
<dbReference type="Proteomes" id="UP000269669">
    <property type="component" value="Unassembled WGS sequence"/>
</dbReference>
<organism evidence="1 2">
    <name type="scientific">Edaphobacter aggregans</name>
    <dbReference type="NCBI Taxonomy" id="570835"/>
    <lineage>
        <taxon>Bacteria</taxon>
        <taxon>Pseudomonadati</taxon>
        <taxon>Acidobacteriota</taxon>
        <taxon>Terriglobia</taxon>
        <taxon>Terriglobales</taxon>
        <taxon>Acidobacteriaceae</taxon>
        <taxon>Edaphobacter</taxon>
    </lineage>
</organism>
<proteinExistence type="predicted"/>
<name>A0A3R9PSY0_9BACT</name>
<accession>A0A3R9PSY0</accession>
<dbReference type="EMBL" id="RSDW01000001">
    <property type="protein sequence ID" value="RSL17223.1"/>
    <property type="molecule type" value="Genomic_DNA"/>
</dbReference>
<dbReference type="OrthoDB" id="119738at2"/>
<reference evidence="1 2" key="1">
    <citation type="submission" date="2018-12" db="EMBL/GenBank/DDBJ databases">
        <title>Sequencing of bacterial isolates from soil warming experiment in Harvard Forest, Massachusetts, USA.</title>
        <authorList>
            <person name="Deangelis K."/>
        </authorList>
    </citation>
    <scope>NUCLEOTIDE SEQUENCE [LARGE SCALE GENOMIC DNA]</scope>
    <source>
        <strain evidence="1 2">EB153</strain>
    </source>
</reference>